<dbReference type="InterPro" id="IPR012347">
    <property type="entry name" value="Ferritin-like"/>
</dbReference>
<dbReference type="Pfam" id="PF03713">
    <property type="entry name" value="DUF305"/>
    <property type="match status" value="1"/>
</dbReference>
<dbReference type="InterPro" id="IPR005183">
    <property type="entry name" value="DUF305_CopM-like"/>
</dbReference>
<name>A0ABX1FBL2_9PSEU</name>
<dbReference type="PROSITE" id="PS51257">
    <property type="entry name" value="PROKAR_LIPOPROTEIN"/>
    <property type="match status" value="1"/>
</dbReference>
<dbReference type="Proteomes" id="UP001515943">
    <property type="component" value="Unassembled WGS sequence"/>
</dbReference>
<evidence type="ECO:0000313" key="4">
    <source>
        <dbReference type="Proteomes" id="UP001515943"/>
    </source>
</evidence>
<comment type="caution">
    <text evidence="3">The sequence shown here is derived from an EMBL/GenBank/DDBJ whole genome shotgun (WGS) entry which is preliminary data.</text>
</comment>
<dbReference type="EMBL" id="VSRL01000013">
    <property type="protein sequence ID" value="NKE56343.1"/>
    <property type="molecule type" value="Genomic_DNA"/>
</dbReference>
<reference evidence="3 4" key="1">
    <citation type="submission" date="2019-08" db="EMBL/GenBank/DDBJ databases">
        <title>Lentzea from Indian Himalayas.</title>
        <authorList>
            <person name="Mandal S."/>
            <person name="Mallick Gupta A."/>
            <person name="Maiti P.K."/>
            <person name="Sarkar J."/>
            <person name="Mandal S."/>
        </authorList>
    </citation>
    <scope>NUCLEOTIDE SEQUENCE [LARGE SCALE GENOMIC DNA]</scope>
    <source>
        <strain evidence="3 4">PSKA42</strain>
    </source>
</reference>
<evidence type="ECO:0000313" key="3">
    <source>
        <dbReference type="EMBL" id="NKE56343.1"/>
    </source>
</evidence>
<gene>
    <name evidence="3" type="ORF">FXN61_05680</name>
</gene>
<evidence type="ECO:0000256" key="1">
    <source>
        <dbReference type="SAM" id="SignalP"/>
    </source>
</evidence>
<evidence type="ECO:0000259" key="2">
    <source>
        <dbReference type="Pfam" id="PF03713"/>
    </source>
</evidence>
<organism evidence="3 4">
    <name type="scientific">Lentzea indica</name>
    <dbReference type="NCBI Taxonomy" id="2604800"/>
    <lineage>
        <taxon>Bacteria</taxon>
        <taxon>Bacillati</taxon>
        <taxon>Actinomycetota</taxon>
        <taxon>Actinomycetes</taxon>
        <taxon>Pseudonocardiales</taxon>
        <taxon>Pseudonocardiaceae</taxon>
        <taxon>Lentzea</taxon>
    </lineage>
</organism>
<proteinExistence type="predicted"/>
<feature type="signal peptide" evidence="1">
    <location>
        <begin position="1"/>
        <end position="31"/>
    </location>
</feature>
<protein>
    <submittedName>
        <fullName evidence="3">DUF305 domain-containing protein</fullName>
    </submittedName>
</protein>
<dbReference type="PANTHER" id="PTHR36933:SF1">
    <property type="entry name" value="SLL0788 PROTEIN"/>
    <property type="match status" value="1"/>
</dbReference>
<feature type="chain" id="PRO_5047190060" evidence="1">
    <location>
        <begin position="32"/>
        <end position="188"/>
    </location>
</feature>
<accession>A0ABX1FBL2</accession>
<dbReference type="Gene3D" id="1.20.1260.10">
    <property type="match status" value="1"/>
</dbReference>
<keyword evidence="4" id="KW-1185">Reference proteome</keyword>
<keyword evidence="1" id="KW-0732">Signal</keyword>
<feature type="domain" description="DUF305" evidence="2">
    <location>
        <begin position="43"/>
        <end position="185"/>
    </location>
</feature>
<sequence>MAGGQRRSARHTYPAAVLRLLAVAAAVLSLAACGSPATQNSADVAFAQGMVPHHEQALEMTELVASRTENPHVIDLASRISRSQKPEIDRMNGWLRSWNAPVQASSHSSHGHSDSRGMVELGNLADLDGTEFDRQWLSLMIQHHRGAVEMAHKYLAAGTDPETRKLAQDVVAHQEKEISEMESLLPQG</sequence>
<dbReference type="PANTHER" id="PTHR36933">
    <property type="entry name" value="SLL0788 PROTEIN"/>
    <property type="match status" value="1"/>
</dbReference>